<gene>
    <name evidence="1" type="ORF">S01H4_41245</name>
</gene>
<proteinExistence type="predicted"/>
<organism evidence="1">
    <name type="scientific">marine sediment metagenome</name>
    <dbReference type="NCBI Taxonomy" id="412755"/>
    <lineage>
        <taxon>unclassified sequences</taxon>
        <taxon>metagenomes</taxon>
        <taxon>ecological metagenomes</taxon>
    </lineage>
</organism>
<accession>X1CNG9</accession>
<feature type="non-terminal residue" evidence="1">
    <location>
        <position position="1"/>
    </location>
</feature>
<protein>
    <submittedName>
        <fullName evidence="1">Uncharacterized protein</fullName>
    </submittedName>
</protein>
<reference evidence="1" key="1">
    <citation type="journal article" date="2014" name="Front. Microbiol.">
        <title>High frequency of phylogenetically diverse reductive dehalogenase-homologous genes in deep subseafloor sedimentary metagenomes.</title>
        <authorList>
            <person name="Kawai M."/>
            <person name="Futagami T."/>
            <person name="Toyoda A."/>
            <person name="Takaki Y."/>
            <person name="Nishi S."/>
            <person name="Hori S."/>
            <person name="Arai W."/>
            <person name="Tsubouchi T."/>
            <person name="Morono Y."/>
            <person name="Uchiyama I."/>
            <person name="Ito T."/>
            <person name="Fujiyama A."/>
            <person name="Inagaki F."/>
            <person name="Takami H."/>
        </authorList>
    </citation>
    <scope>NUCLEOTIDE SEQUENCE</scope>
    <source>
        <strain evidence="1">Expedition CK06-06</strain>
    </source>
</reference>
<name>X1CNG9_9ZZZZ</name>
<sequence length="141" mass="16610">IKKDPIQNIDCILQHQNCRGLTRAKTKCRNRAFPGNFGYCRVHRNTDFDMGDIDYLSTLLTREFQLNFHSKVALYDLFLAALNTYGERYKHGKGFYDDYKVCLQDAGHYKQVYQRFGLPYPGDEYFLNMAKHLFNCSDLQE</sequence>
<comment type="caution">
    <text evidence="1">The sequence shown here is derived from an EMBL/GenBank/DDBJ whole genome shotgun (WGS) entry which is preliminary data.</text>
</comment>
<dbReference type="AlphaFoldDB" id="X1CNG9"/>
<dbReference type="EMBL" id="BART01022542">
    <property type="protein sequence ID" value="GAG97698.1"/>
    <property type="molecule type" value="Genomic_DNA"/>
</dbReference>
<evidence type="ECO:0000313" key="1">
    <source>
        <dbReference type="EMBL" id="GAG97698.1"/>
    </source>
</evidence>